<dbReference type="Proteomes" id="UP001501094">
    <property type="component" value="Unassembled WGS sequence"/>
</dbReference>
<dbReference type="Pfam" id="PF00356">
    <property type="entry name" value="LacI"/>
    <property type="match status" value="1"/>
</dbReference>
<keyword evidence="3" id="KW-0804">Transcription</keyword>
<dbReference type="GO" id="GO:0003677">
    <property type="term" value="F:DNA binding"/>
    <property type="evidence" value="ECO:0007669"/>
    <property type="project" value="UniProtKB-KW"/>
</dbReference>
<dbReference type="InterPro" id="IPR000843">
    <property type="entry name" value="HTH_LacI"/>
</dbReference>
<dbReference type="SUPFAM" id="SSF47413">
    <property type="entry name" value="lambda repressor-like DNA-binding domains"/>
    <property type="match status" value="1"/>
</dbReference>
<evidence type="ECO:0000256" key="2">
    <source>
        <dbReference type="ARBA" id="ARBA00023125"/>
    </source>
</evidence>
<organism evidence="5 6">
    <name type="scientific">Myceligenerans crystallogenes</name>
    <dbReference type="NCBI Taxonomy" id="316335"/>
    <lineage>
        <taxon>Bacteria</taxon>
        <taxon>Bacillati</taxon>
        <taxon>Actinomycetota</taxon>
        <taxon>Actinomycetes</taxon>
        <taxon>Micrococcales</taxon>
        <taxon>Promicromonosporaceae</taxon>
        <taxon>Myceligenerans</taxon>
    </lineage>
</organism>
<dbReference type="Pfam" id="PF13377">
    <property type="entry name" value="Peripla_BP_3"/>
    <property type="match status" value="1"/>
</dbReference>
<dbReference type="InterPro" id="IPR028082">
    <property type="entry name" value="Peripla_BP_I"/>
</dbReference>
<comment type="caution">
    <text evidence="5">The sequence shown here is derived from an EMBL/GenBank/DDBJ whole genome shotgun (WGS) entry which is preliminary data.</text>
</comment>
<proteinExistence type="predicted"/>
<keyword evidence="2 5" id="KW-0238">DNA-binding</keyword>
<keyword evidence="6" id="KW-1185">Reference proteome</keyword>
<protein>
    <submittedName>
        <fullName evidence="5">LacI family DNA-binding transcriptional regulator</fullName>
    </submittedName>
</protein>
<dbReference type="SMART" id="SM00354">
    <property type="entry name" value="HTH_LACI"/>
    <property type="match status" value="1"/>
</dbReference>
<dbReference type="SUPFAM" id="SSF53822">
    <property type="entry name" value="Periplasmic binding protein-like I"/>
    <property type="match status" value="1"/>
</dbReference>
<dbReference type="PANTHER" id="PTHR30146">
    <property type="entry name" value="LACI-RELATED TRANSCRIPTIONAL REPRESSOR"/>
    <property type="match status" value="1"/>
</dbReference>
<name>A0ABP4ZFL0_9MICO</name>
<evidence type="ECO:0000259" key="4">
    <source>
        <dbReference type="PROSITE" id="PS50932"/>
    </source>
</evidence>
<dbReference type="PROSITE" id="PS50932">
    <property type="entry name" value="HTH_LACI_2"/>
    <property type="match status" value="1"/>
</dbReference>
<dbReference type="InterPro" id="IPR046335">
    <property type="entry name" value="LacI/GalR-like_sensor"/>
</dbReference>
<dbReference type="EMBL" id="BAAANL010000002">
    <property type="protein sequence ID" value="GAA1855070.1"/>
    <property type="molecule type" value="Genomic_DNA"/>
</dbReference>
<feature type="domain" description="HTH lacI-type" evidence="4">
    <location>
        <begin position="4"/>
        <end position="59"/>
    </location>
</feature>
<evidence type="ECO:0000313" key="5">
    <source>
        <dbReference type="EMBL" id="GAA1855070.1"/>
    </source>
</evidence>
<dbReference type="PANTHER" id="PTHR30146:SF138">
    <property type="entry name" value="TRANSCRIPTIONAL REGULATORY PROTEIN"/>
    <property type="match status" value="1"/>
</dbReference>
<accession>A0ABP4ZFL0</accession>
<dbReference type="CDD" id="cd06279">
    <property type="entry name" value="PBP1_LacI-like"/>
    <property type="match status" value="1"/>
</dbReference>
<evidence type="ECO:0000256" key="3">
    <source>
        <dbReference type="ARBA" id="ARBA00023163"/>
    </source>
</evidence>
<reference evidence="6" key="1">
    <citation type="journal article" date="2019" name="Int. J. Syst. Evol. Microbiol.">
        <title>The Global Catalogue of Microorganisms (GCM) 10K type strain sequencing project: providing services to taxonomists for standard genome sequencing and annotation.</title>
        <authorList>
            <consortium name="The Broad Institute Genomics Platform"/>
            <consortium name="The Broad Institute Genome Sequencing Center for Infectious Disease"/>
            <person name="Wu L."/>
            <person name="Ma J."/>
        </authorList>
    </citation>
    <scope>NUCLEOTIDE SEQUENCE [LARGE SCALE GENOMIC DNA]</scope>
    <source>
        <strain evidence="6">JCM 14326</strain>
    </source>
</reference>
<gene>
    <name evidence="5" type="ORF">GCM10009751_09880</name>
</gene>
<evidence type="ECO:0000256" key="1">
    <source>
        <dbReference type="ARBA" id="ARBA00023015"/>
    </source>
</evidence>
<dbReference type="CDD" id="cd01392">
    <property type="entry name" value="HTH_LacI"/>
    <property type="match status" value="1"/>
</dbReference>
<dbReference type="Gene3D" id="1.10.260.40">
    <property type="entry name" value="lambda repressor-like DNA-binding domains"/>
    <property type="match status" value="1"/>
</dbReference>
<dbReference type="Gene3D" id="3.40.50.2300">
    <property type="match status" value="2"/>
</dbReference>
<evidence type="ECO:0000313" key="6">
    <source>
        <dbReference type="Proteomes" id="UP001501094"/>
    </source>
</evidence>
<dbReference type="RefSeq" id="WP_344100165.1">
    <property type="nucleotide sequence ID" value="NZ_BAAANL010000002.1"/>
</dbReference>
<dbReference type="InterPro" id="IPR010982">
    <property type="entry name" value="Lambda_DNA-bd_dom_sf"/>
</dbReference>
<keyword evidence="1" id="KW-0805">Transcription regulation</keyword>
<sequence>MAKVTLQSIADKVGVSRMTVSNAFSRPDQLSADLRERILAAAADLGYSGPDPAARALARGRTGSVGMLINGRVSESFTETSSVQLLASVADDLAARGLALTLLTPPPGGGFVPARDVAVDAVLVYSCDPRSGGLEWLARRKIPMVTIDETAYPGAASVNIDDRGGARAVAQHLVDLGHRRIGIIGVQDGGRPGPSGDLTTMLPNYPMAERMAGWREAIDAAADDDGPGVLTEVRVAPLAAKRAAPAGGPRSPSLVHEIALDLLDHDVTAIICFADVFVPGVYRAAAARGLSVPGDLSVVGFDDDPLAETLDPPLTTVRQDVPAKGRAAVAALAEVMAGRMPAPVLHPTELVVRGSTAPPS</sequence>